<accession>A0A2N5E2V8</accession>
<organism evidence="2 3">
    <name type="scientific">Chimaeribacter californicus</name>
    <dbReference type="NCBI Taxonomy" id="2060067"/>
    <lineage>
        <taxon>Bacteria</taxon>
        <taxon>Pseudomonadati</taxon>
        <taxon>Pseudomonadota</taxon>
        <taxon>Gammaproteobacteria</taxon>
        <taxon>Enterobacterales</taxon>
        <taxon>Yersiniaceae</taxon>
        <taxon>Chimaeribacter</taxon>
    </lineage>
</organism>
<evidence type="ECO:0000313" key="3">
    <source>
        <dbReference type="Proteomes" id="UP000234240"/>
    </source>
</evidence>
<feature type="signal peptide" evidence="1">
    <location>
        <begin position="1"/>
        <end position="19"/>
    </location>
</feature>
<comment type="caution">
    <text evidence="2">The sequence shown here is derived from an EMBL/GenBank/DDBJ whole genome shotgun (WGS) entry which is preliminary data.</text>
</comment>
<dbReference type="RefSeq" id="WP_101816830.1">
    <property type="nucleotide sequence ID" value="NZ_PJZF01000012.1"/>
</dbReference>
<dbReference type="AlphaFoldDB" id="A0A2N5E2V8"/>
<dbReference type="InterPro" id="IPR011090">
    <property type="entry name" value="Integr_conj_element_PFL4709"/>
</dbReference>
<evidence type="ECO:0000256" key="1">
    <source>
        <dbReference type="SAM" id="SignalP"/>
    </source>
</evidence>
<feature type="chain" id="PRO_5014710722" evidence="1">
    <location>
        <begin position="20"/>
        <end position="133"/>
    </location>
</feature>
<dbReference type="Proteomes" id="UP000234240">
    <property type="component" value="Unassembled WGS sequence"/>
</dbReference>
<keyword evidence="1" id="KW-0732">Signal</keyword>
<proteinExistence type="predicted"/>
<dbReference type="Pfam" id="PF07511">
    <property type="entry name" value="DUF1525"/>
    <property type="match status" value="1"/>
</dbReference>
<dbReference type="OrthoDB" id="8448784at2"/>
<reference evidence="2 3" key="1">
    <citation type="submission" date="2017-12" db="EMBL/GenBank/DDBJ databases">
        <title>Characterization of six clinical isolates of Enterochimera gen. nov., a novel genus of the Yersiniaciae family and the three species Enterochimera arupensis sp. nov., Enterochimera coloradensis sp. nov, and Enterochimera californica sp. nov.</title>
        <authorList>
            <person name="Rossi A."/>
            <person name="Fisher M."/>
        </authorList>
    </citation>
    <scope>NUCLEOTIDE SEQUENCE [LARGE SCALE GENOMIC DNA]</scope>
    <source>
        <strain evidence="3">2015-Iso6</strain>
    </source>
</reference>
<gene>
    <name evidence="2" type="ORF">CYR55_14110</name>
</gene>
<keyword evidence="3" id="KW-1185">Reference proteome</keyword>
<dbReference type="EMBL" id="PJZF01000012">
    <property type="protein sequence ID" value="PLR35034.1"/>
    <property type="molecule type" value="Genomic_DNA"/>
</dbReference>
<sequence length="133" mass="14729">MTPKTRLLPLLAFAIPVSATTVVYTDSHHPPLNLSAGHQVVYLDAPQTAQRQIFGELPSDPVQAERAAKAVIQSSDWPQKQQQIAQAYQGVLQAYSLKLEKYPSVVFDDKYVVYGTTDVALAESRLAEFREAQ</sequence>
<name>A0A2N5E2V8_9GAMM</name>
<dbReference type="NCBIfam" id="TIGR03757">
    <property type="entry name" value="conj_TIGR03757"/>
    <property type="match status" value="1"/>
</dbReference>
<evidence type="ECO:0000313" key="2">
    <source>
        <dbReference type="EMBL" id="PLR35034.1"/>
    </source>
</evidence>
<protein>
    <submittedName>
        <fullName evidence="2">TIGR03757 family integrating conjugative element protein</fullName>
    </submittedName>
</protein>